<keyword evidence="6" id="KW-0223">Dioxygenase</keyword>
<dbReference type="EMBL" id="FCOM02000067">
    <property type="protein sequence ID" value="SAL86026.1"/>
    <property type="molecule type" value="Genomic_DNA"/>
</dbReference>
<reference evidence="6" key="1">
    <citation type="submission" date="2016-01" db="EMBL/GenBank/DDBJ databases">
        <authorList>
            <person name="Peeters C."/>
        </authorList>
    </citation>
    <scope>NUCLEOTIDE SEQUENCE [LARGE SCALE GENOMIC DNA]</scope>
    <source>
        <strain evidence="6">LMG 29317</strain>
    </source>
</reference>
<dbReference type="PANTHER" id="PTHR42747:SF4">
    <property type="entry name" value="BLR1330 PROTEIN"/>
    <property type="match status" value="1"/>
</dbReference>
<dbReference type="AlphaFoldDB" id="A0A158KXZ3"/>
<evidence type="ECO:0000256" key="5">
    <source>
        <dbReference type="ARBA" id="ARBA00023033"/>
    </source>
</evidence>
<keyword evidence="5" id="KW-0503">Monooxygenase</keyword>
<evidence type="ECO:0000256" key="3">
    <source>
        <dbReference type="ARBA" id="ARBA00022643"/>
    </source>
</evidence>
<proteinExistence type="inferred from homology"/>
<dbReference type="Pfam" id="PF03060">
    <property type="entry name" value="NMO"/>
    <property type="match status" value="1"/>
</dbReference>
<dbReference type="GO" id="GO:0018580">
    <property type="term" value="F:nitronate monooxygenase activity"/>
    <property type="evidence" value="ECO:0007669"/>
    <property type="project" value="InterPro"/>
</dbReference>
<keyword evidence="7" id="KW-1185">Reference proteome</keyword>
<comment type="similarity">
    <text evidence="1">Belongs to the nitronate monooxygenase family. NMO class I subfamily.</text>
</comment>
<dbReference type="Proteomes" id="UP000055019">
    <property type="component" value="Unassembled WGS sequence"/>
</dbReference>
<evidence type="ECO:0000256" key="4">
    <source>
        <dbReference type="ARBA" id="ARBA00023002"/>
    </source>
</evidence>
<evidence type="ECO:0000256" key="1">
    <source>
        <dbReference type="ARBA" id="ARBA00009881"/>
    </source>
</evidence>
<accession>A0A158KXZ3</accession>
<dbReference type="Gene3D" id="3.20.20.70">
    <property type="entry name" value="Aldolase class I"/>
    <property type="match status" value="1"/>
</dbReference>
<keyword evidence="4" id="KW-0560">Oxidoreductase</keyword>
<name>A0A158KXZ3_9BURK</name>
<evidence type="ECO:0000313" key="7">
    <source>
        <dbReference type="Proteomes" id="UP000055019"/>
    </source>
</evidence>
<keyword evidence="3" id="KW-0288">FMN</keyword>
<dbReference type="OrthoDB" id="9778912at2"/>
<dbReference type="SUPFAM" id="SSF51412">
    <property type="entry name" value="Inosine monophosphate dehydrogenase (IMPDH)"/>
    <property type="match status" value="1"/>
</dbReference>
<dbReference type="CDD" id="cd04730">
    <property type="entry name" value="NPD_like"/>
    <property type="match status" value="1"/>
</dbReference>
<evidence type="ECO:0000313" key="6">
    <source>
        <dbReference type="EMBL" id="SAL86026.1"/>
    </source>
</evidence>
<keyword evidence="2" id="KW-0285">Flavoprotein</keyword>
<gene>
    <name evidence="6" type="ORF">AWB74_07535</name>
</gene>
<dbReference type="InterPro" id="IPR013785">
    <property type="entry name" value="Aldolase_TIM"/>
</dbReference>
<dbReference type="RefSeq" id="WP_061151688.1">
    <property type="nucleotide sequence ID" value="NZ_FCOM02000067.1"/>
</dbReference>
<sequence length="318" mass="33515">MFDRSSLSLPVICAPMFLVTGPDLVREACLAGLVGVIPRHNARNLEQFEGWLEAIQTARKEALARSVKVGPLVVNVGAKLSASDITDTLQLAGSYGVETVISVGGGPREVVRVAHSKSMGVLHDVISLEFAKKAIGQGVDGLIAIGLGGGGHSGLLSHLTLIEKIRTTFKGPLVMAGGISTGAGVRAAEVLGADYAYMGTRFIATKEANAPAEYKQMLVELTSEDLVYTPDITGVAANWLKPSLQRCGIDIETLAKPGAGRFDHLPNDIRPWRDIWSAGQGIDLIDDVPEVATLVARLVREYQAACAAGVGGQELSSH</sequence>
<organism evidence="6 7">
    <name type="scientific">Caballeronia arvi</name>
    <dbReference type="NCBI Taxonomy" id="1777135"/>
    <lineage>
        <taxon>Bacteria</taxon>
        <taxon>Pseudomonadati</taxon>
        <taxon>Pseudomonadota</taxon>
        <taxon>Betaproteobacteria</taxon>
        <taxon>Burkholderiales</taxon>
        <taxon>Burkholderiaceae</taxon>
        <taxon>Caballeronia</taxon>
    </lineage>
</organism>
<evidence type="ECO:0000256" key="2">
    <source>
        <dbReference type="ARBA" id="ARBA00022630"/>
    </source>
</evidence>
<dbReference type="GO" id="GO:0051213">
    <property type="term" value="F:dioxygenase activity"/>
    <property type="evidence" value="ECO:0007669"/>
    <property type="project" value="UniProtKB-KW"/>
</dbReference>
<dbReference type="InterPro" id="IPR004136">
    <property type="entry name" value="NMO"/>
</dbReference>
<protein>
    <submittedName>
        <fullName evidence="6">2-nitropropane dioxygenase</fullName>
    </submittedName>
</protein>
<comment type="caution">
    <text evidence="6">The sequence shown here is derived from an EMBL/GenBank/DDBJ whole genome shotgun (WGS) entry which is preliminary data.</text>
</comment>
<dbReference type="PANTHER" id="PTHR42747">
    <property type="entry name" value="NITRONATE MONOOXYGENASE-RELATED"/>
    <property type="match status" value="1"/>
</dbReference>